<keyword evidence="3" id="KW-1185">Reference proteome</keyword>
<keyword evidence="1" id="KW-0732">Signal</keyword>
<proteinExistence type="predicted"/>
<evidence type="ECO:0000256" key="1">
    <source>
        <dbReference type="SAM" id="SignalP"/>
    </source>
</evidence>
<evidence type="ECO:0000313" key="2">
    <source>
        <dbReference type="EMBL" id="CAK7216178.1"/>
    </source>
</evidence>
<evidence type="ECO:0000313" key="3">
    <source>
        <dbReference type="Proteomes" id="UP001642482"/>
    </source>
</evidence>
<protein>
    <recommendedName>
        <fullName evidence="4">Saponin hydrolase</fullName>
    </recommendedName>
</protein>
<organism evidence="2 3">
    <name type="scientific">Sporothrix eucalyptigena</name>
    <dbReference type="NCBI Taxonomy" id="1812306"/>
    <lineage>
        <taxon>Eukaryota</taxon>
        <taxon>Fungi</taxon>
        <taxon>Dikarya</taxon>
        <taxon>Ascomycota</taxon>
        <taxon>Pezizomycotina</taxon>
        <taxon>Sordariomycetes</taxon>
        <taxon>Sordariomycetidae</taxon>
        <taxon>Ophiostomatales</taxon>
        <taxon>Ophiostomataceae</taxon>
        <taxon>Sporothrix</taxon>
    </lineage>
</organism>
<reference evidence="2 3" key="1">
    <citation type="submission" date="2024-01" db="EMBL/GenBank/DDBJ databases">
        <authorList>
            <person name="Allen C."/>
            <person name="Tagirdzhanova G."/>
        </authorList>
    </citation>
    <scope>NUCLEOTIDE SEQUENCE [LARGE SCALE GENOMIC DNA]</scope>
</reference>
<comment type="caution">
    <text evidence="2">The sequence shown here is derived from an EMBL/GenBank/DDBJ whole genome shotgun (WGS) entry which is preliminary data.</text>
</comment>
<feature type="chain" id="PRO_5046138659" description="Saponin hydrolase" evidence="1">
    <location>
        <begin position="17"/>
        <end position="564"/>
    </location>
</feature>
<feature type="signal peptide" evidence="1">
    <location>
        <begin position="1"/>
        <end position="16"/>
    </location>
</feature>
<evidence type="ECO:0008006" key="4">
    <source>
        <dbReference type="Google" id="ProtNLM"/>
    </source>
</evidence>
<gene>
    <name evidence="2" type="ORF">SEUCBS140593_002786</name>
</gene>
<name>A0ABP0B9C6_9PEZI</name>
<dbReference type="Proteomes" id="UP001642482">
    <property type="component" value="Unassembled WGS sequence"/>
</dbReference>
<dbReference type="EMBL" id="CAWUHD010000019">
    <property type="protein sequence ID" value="CAK7216178.1"/>
    <property type="molecule type" value="Genomic_DNA"/>
</dbReference>
<sequence length="564" mass="60440">MAALLLLCTAAKQATAPVPSPEPIAITELPLPPVLANTSVGACTKIINPHRTGCISQTGLFAGSFLPDSKHVLATVEFVGAPAAPDPASIYTGVQLFIVKTDNTTFHNGDSWKCITCGVPAANQVGATDLSAYPQTFLDGTRAMAGTNIIDCGKHLLASDSYTPDQVHVYPIRLSNTADYNGTGTGTALRELRIHPDQVHLGFDTFVFSGASIGEYSYFGRLQFNQTGLRYDVVNTSILVASTNSAAPLRFNGSEVVFDPEGIAVGELRGFSSDGSEILYVGYPVESCNIDLFAIGITSGKSYDNKWQVVLDTRDTNRMMFLSALRSVPPMTDLLTVGGAASVRNNGARRFFRPWLLDHDGDRDSRNGWYFGQQINGDGTTTPGGTNDPYWNAGANPRWSPDGRHVVYYEMFAVSPACGSANTLPCEANPYVDGRQVRIMLATLTSPWATKYTPGMTISSSALAVGGDYTLYGTAGDMTIFTNDGANFLNGHENVTTHLLSTTLSQFDWYSDLASTGPAGVGTKKTSADGFHFQIDVLTNEFEANGTMTTVIDDMVFEQPCNGC</sequence>
<accession>A0ABP0B9C6</accession>